<name>A0A4P6WWK5_HYDPS</name>
<dbReference type="InterPro" id="IPR046076">
    <property type="entry name" value="DUF6094"/>
</dbReference>
<dbReference type="KEGG" id="hpse:HPF_11735"/>
<evidence type="ECO:0000313" key="2">
    <source>
        <dbReference type="EMBL" id="QBM28362.1"/>
    </source>
</evidence>
<proteinExistence type="predicted"/>
<dbReference type="Gene3D" id="3.40.50.150">
    <property type="entry name" value="Vaccinia Virus protein VP39"/>
    <property type="match status" value="1"/>
</dbReference>
<evidence type="ECO:0000313" key="3">
    <source>
        <dbReference type="Proteomes" id="UP000293912"/>
    </source>
</evidence>
<dbReference type="Proteomes" id="UP000293912">
    <property type="component" value="Chromosome"/>
</dbReference>
<dbReference type="GO" id="GO:0003676">
    <property type="term" value="F:nucleic acid binding"/>
    <property type="evidence" value="ECO:0007669"/>
    <property type="project" value="InterPro"/>
</dbReference>
<dbReference type="InterPro" id="IPR029063">
    <property type="entry name" value="SAM-dependent_MTases_sf"/>
</dbReference>
<accession>A0A4P6WWK5</accession>
<sequence>MALLFSRLANNYVKAGYYPTDEDTLSRVISALAPPSKAGTLRLLDPCCGTGAALADIATGLQDVLEMSQSRSQVETLGVEFDRERAWEAKKLLGRVLHADVHDVVVKPRSVSLLFLNPPYGFGVSDAANPDRNNLDAKEKAERLERTFLKKTVGTLMPGGVLVYIVPFYALDDEIRTYLARNFRNLRFFMAPEKQFQQCVIFGIKVKPGHPDKETLAQLTRAQAGELAEQVLPVEWLEQPYELPAAPAEEFDFRAVRIDAEQLQEELQRFDSSLLWSQFNQHFNQVKATHRRPLRDLSRWHLALALAAGQVTGMVRSKTGRALLIKGDTFKKKDRSVSMETDEKGNVSQTITMIDRFVPVITAIEFTPGPDLGRIIRIS</sequence>
<reference evidence="2 3" key="1">
    <citation type="submission" date="2019-03" db="EMBL/GenBank/DDBJ databases">
        <authorList>
            <person name="Sebastian G."/>
            <person name="Baumann P."/>
            <person name="Ruckert C."/>
            <person name="Kalinowski J."/>
            <person name="Nebel B."/>
            <person name="Takors R."/>
            <person name="Blombach B."/>
        </authorList>
    </citation>
    <scope>NUCLEOTIDE SEQUENCE [LARGE SCALE GENOMIC DNA]</scope>
    <source>
        <strain evidence="2 3">DSM 1084</strain>
    </source>
</reference>
<dbReference type="EMBL" id="CP037867">
    <property type="protein sequence ID" value="QBM28362.1"/>
    <property type="molecule type" value="Genomic_DNA"/>
</dbReference>
<gene>
    <name evidence="2" type="ORF">HPF_11735</name>
</gene>
<organism evidence="2 3">
    <name type="scientific">Hydrogenophaga pseudoflava</name>
    <name type="common">Pseudomonas carboxydoflava</name>
    <dbReference type="NCBI Taxonomy" id="47421"/>
    <lineage>
        <taxon>Bacteria</taxon>
        <taxon>Pseudomonadati</taxon>
        <taxon>Pseudomonadota</taxon>
        <taxon>Betaproteobacteria</taxon>
        <taxon>Burkholderiales</taxon>
        <taxon>Comamonadaceae</taxon>
        <taxon>Hydrogenophaga</taxon>
    </lineage>
</organism>
<dbReference type="PROSITE" id="PS00092">
    <property type="entry name" value="N6_MTASE"/>
    <property type="match status" value="1"/>
</dbReference>
<keyword evidence="3" id="KW-1185">Reference proteome</keyword>
<dbReference type="Pfam" id="PF19587">
    <property type="entry name" value="DUF6094"/>
    <property type="match status" value="1"/>
</dbReference>
<dbReference type="CDD" id="cd02440">
    <property type="entry name" value="AdoMet_MTases"/>
    <property type="match status" value="1"/>
</dbReference>
<dbReference type="SUPFAM" id="SSF53335">
    <property type="entry name" value="S-adenosyl-L-methionine-dependent methyltransferases"/>
    <property type="match status" value="1"/>
</dbReference>
<dbReference type="GO" id="GO:0008168">
    <property type="term" value="F:methyltransferase activity"/>
    <property type="evidence" value="ECO:0007669"/>
    <property type="project" value="InterPro"/>
</dbReference>
<evidence type="ECO:0000259" key="1">
    <source>
        <dbReference type="Pfam" id="PF19587"/>
    </source>
</evidence>
<dbReference type="GO" id="GO:0032259">
    <property type="term" value="P:methylation"/>
    <property type="evidence" value="ECO:0007669"/>
    <property type="project" value="InterPro"/>
</dbReference>
<dbReference type="InterPro" id="IPR002052">
    <property type="entry name" value="DNA_methylase_N6_adenine_CS"/>
</dbReference>
<feature type="domain" description="DUF6094" evidence="1">
    <location>
        <begin position="4"/>
        <end position="216"/>
    </location>
</feature>
<dbReference type="RefSeq" id="WP_133156695.1">
    <property type="nucleotide sequence ID" value="NZ_CP037867.1"/>
</dbReference>
<dbReference type="AlphaFoldDB" id="A0A4P6WWK5"/>
<dbReference type="PRINTS" id="PR00507">
    <property type="entry name" value="N12N6MTFRASE"/>
</dbReference>
<protein>
    <recommendedName>
        <fullName evidence="1">DUF6094 domain-containing protein</fullName>
    </recommendedName>
</protein>